<protein>
    <submittedName>
        <fullName evidence="2">Uncharacterized protein</fullName>
    </submittedName>
</protein>
<keyword evidence="1" id="KW-0812">Transmembrane</keyword>
<evidence type="ECO:0000313" key="2">
    <source>
        <dbReference type="EnsemblPlants" id="TuG1812G0100000101.01.T01.cds452050"/>
    </source>
</evidence>
<name>A0A8R7NV40_TRIUA</name>
<evidence type="ECO:0000256" key="1">
    <source>
        <dbReference type="SAM" id="Phobius"/>
    </source>
</evidence>
<accession>A0A8R7NV40</accession>
<feature type="transmembrane region" description="Helical" evidence="1">
    <location>
        <begin position="34"/>
        <end position="58"/>
    </location>
</feature>
<reference evidence="2" key="2">
    <citation type="submission" date="2018-03" db="EMBL/GenBank/DDBJ databases">
        <title>The Triticum urartu genome reveals the dynamic nature of wheat genome evolution.</title>
        <authorList>
            <person name="Ling H."/>
            <person name="Ma B."/>
            <person name="Shi X."/>
            <person name="Liu H."/>
            <person name="Dong L."/>
            <person name="Sun H."/>
            <person name="Cao Y."/>
            <person name="Gao Q."/>
            <person name="Zheng S."/>
            <person name="Li Y."/>
            <person name="Yu Y."/>
            <person name="Du H."/>
            <person name="Qi M."/>
            <person name="Li Y."/>
            <person name="Yu H."/>
            <person name="Cui Y."/>
            <person name="Wang N."/>
            <person name="Chen C."/>
            <person name="Wu H."/>
            <person name="Zhao Y."/>
            <person name="Zhang J."/>
            <person name="Li Y."/>
            <person name="Zhou W."/>
            <person name="Zhang B."/>
            <person name="Hu W."/>
            <person name="Eijk M."/>
            <person name="Tang J."/>
            <person name="Witsenboer H."/>
            <person name="Zhao S."/>
            <person name="Li Z."/>
            <person name="Zhang A."/>
            <person name="Wang D."/>
            <person name="Liang C."/>
        </authorList>
    </citation>
    <scope>NUCLEOTIDE SEQUENCE [LARGE SCALE GENOMIC DNA]</scope>
    <source>
        <strain evidence="2">cv. G1812</strain>
    </source>
</reference>
<reference evidence="2" key="3">
    <citation type="submission" date="2022-06" db="UniProtKB">
        <authorList>
            <consortium name="EnsemblPlants"/>
        </authorList>
    </citation>
    <scope>IDENTIFICATION</scope>
</reference>
<keyword evidence="3" id="KW-1185">Reference proteome</keyword>
<dbReference type="Gramene" id="TuG1812G0100000101.01.T01">
    <property type="protein sequence ID" value="TuG1812G0100000101.01.T01.cds452050"/>
    <property type="gene ID" value="TuG1812G0100000101.01"/>
</dbReference>
<keyword evidence="1" id="KW-1133">Transmembrane helix</keyword>
<keyword evidence="1" id="KW-0472">Membrane</keyword>
<dbReference type="AlphaFoldDB" id="A0A8R7NV40"/>
<proteinExistence type="predicted"/>
<evidence type="ECO:0000313" key="3">
    <source>
        <dbReference type="Proteomes" id="UP000015106"/>
    </source>
</evidence>
<organism evidence="2 3">
    <name type="scientific">Triticum urartu</name>
    <name type="common">Red wild einkorn</name>
    <name type="synonym">Crithodium urartu</name>
    <dbReference type="NCBI Taxonomy" id="4572"/>
    <lineage>
        <taxon>Eukaryota</taxon>
        <taxon>Viridiplantae</taxon>
        <taxon>Streptophyta</taxon>
        <taxon>Embryophyta</taxon>
        <taxon>Tracheophyta</taxon>
        <taxon>Spermatophyta</taxon>
        <taxon>Magnoliopsida</taxon>
        <taxon>Liliopsida</taxon>
        <taxon>Poales</taxon>
        <taxon>Poaceae</taxon>
        <taxon>BOP clade</taxon>
        <taxon>Pooideae</taxon>
        <taxon>Triticodae</taxon>
        <taxon>Triticeae</taxon>
        <taxon>Triticinae</taxon>
        <taxon>Triticum</taxon>
    </lineage>
</organism>
<reference evidence="3" key="1">
    <citation type="journal article" date="2013" name="Nature">
        <title>Draft genome of the wheat A-genome progenitor Triticum urartu.</title>
        <authorList>
            <person name="Ling H.Q."/>
            <person name="Zhao S."/>
            <person name="Liu D."/>
            <person name="Wang J."/>
            <person name="Sun H."/>
            <person name="Zhang C."/>
            <person name="Fan H."/>
            <person name="Li D."/>
            <person name="Dong L."/>
            <person name="Tao Y."/>
            <person name="Gao C."/>
            <person name="Wu H."/>
            <person name="Li Y."/>
            <person name="Cui Y."/>
            <person name="Guo X."/>
            <person name="Zheng S."/>
            <person name="Wang B."/>
            <person name="Yu K."/>
            <person name="Liang Q."/>
            <person name="Yang W."/>
            <person name="Lou X."/>
            <person name="Chen J."/>
            <person name="Feng M."/>
            <person name="Jian J."/>
            <person name="Zhang X."/>
            <person name="Luo G."/>
            <person name="Jiang Y."/>
            <person name="Liu J."/>
            <person name="Wang Z."/>
            <person name="Sha Y."/>
            <person name="Zhang B."/>
            <person name="Wu H."/>
            <person name="Tang D."/>
            <person name="Shen Q."/>
            <person name="Xue P."/>
            <person name="Zou S."/>
            <person name="Wang X."/>
            <person name="Liu X."/>
            <person name="Wang F."/>
            <person name="Yang Y."/>
            <person name="An X."/>
            <person name="Dong Z."/>
            <person name="Zhang K."/>
            <person name="Zhang X."/>
            <person name="Luo M.C."/>
            <person name="Dvorak J."/>
            <person name="Tong Y."/>
            <person name="Wang J."/>
            <person name="Yang H."/>
            <person name="Li Z."/>
            <person name="Wang D."/>
            <person name="Zhang A."/>
            <person name="Wang J."/>
        </authorList>
    </citation>
    <scope>NUCLEOTIDE SEQUENCE</scope>
    <source>
        <strain evidence="3">cv. G1812</strain>
    </source>
</reference>
<dbReference type="EnsemblPlants" id="TuG1812G0100000101.01.T01">
    <property type="protein sequence ID" value="TuG1812G0100000101.01.T01.cds452050"/>
    <property type="gene ID" value="TuG1812G0100000101.01"/>
</dbReference>
<dbReference type="Proteomes" id="UP000015106">
    <property type="component" value="Chromosome 1"/>
</dbReference>
<sequence length="76" mass="8360">MMYFSSKSSVALTISSNANLPSKFQTENRSLPSAVTLSCCFLLLRLSIIMTAIAATMLKPTTRTIGKSKPSVFRLW</sequence>